<reference evidence="2" key="1">
    <citation type="journal article" date="2021" name="Proc. Natl. Acad. Sci. U.S.A.">
        <title>A Catalog of Tens of Thousands of Viruses from Human Metagenomes Reveals Hidden Associations with Chronic Diseases.</title>
        <authorList>
            <person name="Tisza M.J."/>
            <person name="Buck C.B."/>
        </authorList>
    </citation>
    <scope>NUCLEOTIDE SEQUENCE</scope>
    <source>
        <strain evidence="2">CtOZu12</strain>
    </source>
</reference>
<protein>
    <submittedName>
        <fullName evidence="2">Uncharacterized protein</fullName>
    </submittedName>
</protein>
<feature type="coiled-coil region" evidence="1">
    <location>
        <begin position="111"/>
        <end position="138"/>
    </location>
</feature>
<sequence length="156" mass="18956">MKVWLKYTGWYEESSVDAVMTEEAMLKDKQSYFLEASVKLCEDIKYLTDKVEIAKKERQPYIEQHKEYCQRKNDLMESLDSLATLSDDQQKRLYVLLKDVKAKLRKYTKEIERKSFYIKDLEQKIEKLRNQSEEDILNSYLMSHNIYYCEWDVLEY</sequence>
<keyword evidence="1" id="KW-0175">Coiled coil</keyword>
<organism evidence="2">
    <name type="scientific">Bacteriophage sp</name>
    <dbReference type="NCBI Taxonomy" id="38018"/>
    <lineage>
        <taxon>Viruses</taxon>
    </lineage>
</organism>
<name>A0A8D9PEZ4_9VIRU</name>
<proteinExistence type="predicted"/>
<evidence type="ECO:0000313" key="2">
    <source>
        <dbReference type="EMBL" id="DAD55951.1"/>
    </source>
</evidence>
<evidence type="ECO:0000256" key="1">
    <source>
        <dbReference type="SAM" id="Coils"/>
    </source>
</evidence>
<accession>A0A8D9PEZ4</accession>
<dbReference type="EMBL" id="BK029940">
    <property type="protein sequence ID" value="DAD55951.1"/>
    <property type="molecule type" value="Genomic_DNA"/>
</dbReference>